<evidence type="ECO:0000256" key="11">
    <source>
        <dbReference type="ARBA" id="ARBA00077470"/>
    </source>
</evidence>
<dbReference type="GO" id="GO:0005694">
    <property type="term" value="C:chromosome"/>
    <property type="evidence" value="ECO:0007669"/>
    <property type="project" value="UniProtKB-SubCell"/>
</dbReference>
<organism evidence="14 15">
    <name type="scientific">Rhizophagus irregularis</name>
    <dbReference type="NCBI Taxonomy" id="588596"/>
    <lineage>
        <taxon>Eukaryota</taxon>
        <taxon>Fungi</taxon>
        <taxon>Fungi incertae sedis</taxon>
        <taxon>Mucoromycota</taxon>
        <taxon>Glomeromycotina</taxon>
        <taxon>Glomeromycetes</taxon>
        <taxon>Glomerales</taxon>
        <taxon>Glomeraceae</taxon>
        <taxon>Rhizophagus</taxon>
    </lineage>
</organism>
<evidence type="ECO:0000256" key="10">
    <source>
        <dbReference type="ARBA" id="ARBA00073549"/>
    </source>
</evidence>
<dbReference type="FunFam" id="3.40.50.300:FF:001067">
    <property type="entry name" value="DNA mismatch repair protein MSH5"/>
    <property type="match status" value="1"/>
</dbReference>
<dbReference type="GO" id="GO:0005524">
    <property type="term" value="F:ATP binding"/>
    <property type="evidence" value="ECO:0007669"/>
    <property type="project" value="UniProtKB-UniRule"/>
</dbReference>
<dbReference type="Proteomes" id="UP000234323">
    <property type="component" value="Unassembled WGS sequence"/>
</dbReference>
<keyword evidence="4" id="KW-0158">Chromosome</keyword>
<dbReference type="GO" id="GO:0140664">
    <property type="term" value="F:ATP-dependent DNA damage sensor activity"/>
    <property type="evidence" value="ECO:0007669"/>
    <property type="project" value="InterPro"/>
</dbReference>
<dbReference type="GO" id="GO:0051026">
    <property type="term" value="P:chiasma assembly"/>
    <property type="evidence" value="ECO:0007669"/>
    <property type="project" value="TreeGrafter"/>
</dbReference>
<dbReference type="PANTHER" id="PTHR11361">
    <property type="entry name" value="DNA MISMATCH REPAIR PROTEIN MUTS FAMILY MEMBER"/>
    <property type="match status" value="1"/>
</dbReference>
<feature type="domain" description="DNA mismatch repair proteins mutS family" evidence="13">
    <location>
        <begin position="872"/>
        <end position="888"/>
    </location>
</feature>
<dbReference type="InterPro" id="IPR000432">
    <property type="entry name" value="DNA_mismatch_repair_MutS_C"/>
</dbReference>
<dbReference type="InterPro" id="IPR036187">
    <property type="entry name" value="DNA_mismatch_repair_MutS_sf"/>
</dbReference>
<dbReference type="EMBL" id="LLXI01001322">
    <property type="protein sequence ID" value="PKY53075.1"/>
    <property type="molecule type" value="Genomic_DNA"/>
</dbReference>
<keyword evidence="6" id="KW-0067">ATP-binding</keyword>
<keyword evidence="7" id="KW-0238">DNA-binding</keyword>
<evidence type="ECO:0000313" key="15">
    <source>
        <dbReference type="Proteomes" id="UP000234323"/>
    </source>
</evidence>
<evidence type="ECO:0000256" key="1">
    <source>
        <dbReference type="ARBA" id="ARBA00004123"/>
    </source>
</evidence>
<dbReference type="PANTHER" id="PTHR11361:SF20">
    <property type="entry name" value="MUTS PROTEIN HOMOLOG 5"/>
    <property type="match status" value="1"/>
</dbReference>
<keyword evidence="15" id="KW-1185">Reference proteome</keyword>
<evidence type="ECO:0000256" key="4">
    <source>
        <dbReference type="ARBA" id="ARBA00022454"/>
    </source>
</evidence>
<keyword evidence="9" id="KW-0469">Meiosis</keyword>
<dbReference type="VEuPathDB" id="FungiDB:RhiirA1_533009"/>
<feature type="compositionally biased region" description="Polar residues" evidence="12">
    <location>
        <begin position="1"/>
        <end position="17"/>
    </location>
</feature>
<dbReference type="VEuPathDB" id="FungiDB:FUN_021600"/>
<dbReference type="Gene3D" id="3.40.50.300">
    <property type="entry name" value="P-loop containing nucleotide triphosphate hydrolases"/>
    <property type="match status" value="1"/>
</dbReference>
<dbReference type="AlphaFoldDB" id="A0A2I1H2F7"/>
<dbReference type="Pfam" id="PF00488">
    <property type="entry name" value="MutS_V"/>
    <property type="match status" value="1"/>
</dbReference>
<proteinExistence type="inferred from homology"/>
<evidence type="ECO:0000256" key="9">
    <source>
        <dbReference type="ARBA" id="ARBA00023254"/>
    </source>
</evidence>
<sequence>MSETCKSTNEELFQSNKTKQHESIMQNERDFLPKFLAVQHENFHSETFENSVLDENNNNVSKENSVKSLQSNNVSIDYVLTHFKAMEKMEANETLNDNFTQLNFNIISAEPFKSDHTQSKNERSDISRCYDNNSLRSAPTSFIMNVVDDRSSRSSVDSRVSTPSWTVGSNLNFPIDSDNRTFKQAKIIKSCGKNNGNNHKVTFIGDLNHERAPEEQMQTVQFDEKELDFKNKNGEKVIMAVNHRNRKLGCAYYNLETSKLYLMEDIDETFPYDLLNLLRYQILPTVIIANSNADDDFIEILKMQDDSISVEPELIIRPSTEFLYTSAKMRLLSVRFGEYNHVTSNLESSKRETYLQLSCVVNMESVETICCAGALISYISRAKITEGIPEDQPLDISEIEQFSLKRFLHINSDALCSLQIFEDESHPNMHMRARSKEGLSLFGILNNTRTTSGKQLLKQWFLRPTLDLDIIDERHRTIECFLQTDNLENSEQLVSCLKNIKNIPKIIDNMKGNLNIKDWQSLLQFAFYCLKIRNIVRELNHSESVQIFTKIKETFIVADLKDIGSYINVIDFDESVKENRIVVKSHIDEELDHMKRTYDGLDDFLSEVAREISTTIPSEFALTLNVIYFPQLGYLITVPLKPEWKKEDDFKIDGLYYQFSTATTVYYKNDRMKELDEYLGDIHGLIVDREIEIMQKLQDHILEYASLLLNATAACAELDCLLSLAESARKFKYCRPHLVNENILEIVKGRHPLQELCVDIFVANDIKIAGGNGIITNENVDNDSATSSAYKSIMLLSGANYSGKSVYLKQVALITYMAHIGSFVPADSATIGLTDKIFTRVQTRETVSKIQSAFMIDLQQISIALRNSTSRSLLIFDEFGKGTGSTDGAGLFCGVIEHLLKRGRDCPKVIAATHFHEIFENNLLPQALPISLATMEIMRDDEKEELAFLYRLVPGRSTTSWGTFCAAFAGMPSHIVKRASHLSQLFARYESIPPSFGDDHERRTYATCEQVARRFVHLDFNGQDSGFENFLEWVSRELLDPLPIFLWSPSSSRKGPLGFWLFGSSWFRFFAFFTERSSVLVLREKAGLGFWFLFFVKRQVFGSCSSFSVLVLREKAGD</sequence>
<dbReference type="GO" id="GO:0030983">
    <property type="term" value="F:mismatched DNA binding"/>
    <property type="evidence" value="ECO:0007669"/>
    <property type="project" value="UniProtKB-UniRule"/>
</dbReference>
<accession>A0A2I1H2F7</accession>
<dbReference type="SUPFAM" id="SSF48334">
    <property type="entry name" value="DNA repair protein MutS, domain III"/>
    <property type="match status" value="1"/>
</dbReference>
<dbReference type="InterPro" id="IPR045076">
    <property type="entry name" value="MutS"/>
</dbReference>
<dbReference type="SMART" id="SM00533">
    <property type="entry name" value="MUTSd"/>
    <property type="match status" value="1"/>
</dbReference>
<gene>
    <name evidence="14" type="ORF">RhiirA4_547487</name>
</gene>
<dbReference type="CDD" id="cd03281">
    <property type="entry name" value="ABC_MSH5_euk"/>
    <property type="match status" value="1"/>
</dbReference>
<evidence type="ECO:0000256" key="3">
    <source>
        <dbReference type="ARBA" id="ARBA00006271"/>
    </source>
</evidence>
<evidence type="ECO:0000256" key="2">
    <source>
        <dbReference type="ARBA" id="ARBA00004286"/>
    </source>
</evidence>
<dbReference type="VEuPathDB" id="FungiDB:RhiirFUN_003444"/>
<dbReference type="Gene3D" id="1.10.1420.10">
    <property type="match status" value="1"/>
</dbReference>
<name>A0A2I1H2F7_9GLOM</name>
<evidence type="ECO:0000256" key="12">
    <source>
        <dbReference type="SAM" id="MobiDB-lite"/>
    </source>
</evidence>
<evidence type="ECO:0000256" key="6">
    <source>
        <dbReference type="ARBA" id="ARBA00022840"/>
    </source>
</evidence>
<evidence type="ECO:0000313" key="14">
    <source>
        <dbReference type="EMBL" id="PKY53075.1"/>
    </source>
</evidence>
<evidence type="ECO:0000256" key="8">
    <source>
        <dbReference type="ARBA" id="ARBA00023242"/>
    </source>
</evidence>
<evidence type="ECO:0000259" key="13">
    <source>
        <dbReference type="PROSITE" id="PS00486"/>
    </source>
</evidence>
<comment type="subcellular location">
    <subcellularLocation>
        <location evidence="2">Chromosome</location>
    </subcellularLocation>
    <subcellularLocation>
        <location evidence="1">Nucleus</location>
    </subcellularLocation>
</comment>
<dbReference type="SMART" id="SM00534">
    <property type="entry name" value="MUTSac"/>
    <property type="match status" value="1"/>
</dbReference>
<dbReference type="InterPro" id="IPR007696">
    <property type="entry name" value="DNA_mismatch_repair_MutS_core"/>
</dbReference>
<evidence type="ECO:0000256" key="7">
    <source>
        <dbReference type="ARBA" id="ARBA00023125"/>
    </source>
</evidence>
<evidence type="ECO:0000256" key="5">
    <source>
        <dbReference type="ARBA" id="ARBA00022741"/>
    </source>
</evidence>
<keyword evidence="8" id="KW-0539">Nucleus</keyword>
<feature type="region of interest" description="Disordered" evidence="12">
    <location>
        <begin position="1"/>
        <end position="23"/>
    </location>
</feature>
<dbReference type="GO" id="GO:0005634">
    <property type="term" value="C:nucleus"/>
    <property type="evidence" value="ECO:0007669"/>
    <property type="project" value="UniProtKB-SubCell"/>
</dbReference>
<reference evidence="14 15" key="1">
    <citation type="submission" date="2015-10" db="EMBL/GenBank/DDBJ databases">
        <title>Genome analyses suggest a sexual origin of heterokaryosis in a supposedly ancient asexual fungus.</title>
        <authorList>
            <person name="Ropars J."/>
            <person name="Sedzielewska K."/>
            <person name="Noel J."/>
            <person name="Charron P."/>
            <person name="Farinelli L."/>
            <person name="Marton T."/>
            <person name="Kruger M."/>
            <person name="Pelin A."/>
            <person name="Brachmann A."/>
            <person name="Corradi N."/>
        </authorList>
    </citation>
    <scope>NUCLEOTIDE SEQUENCE [LARGE SCALE GENOMIC DNA]</scope>
    <source>
        <strain evidence="14 15">A4</strain>
    </source>
</reference>
<dbReference type="PROSITE" id="PS00486">
    <property type="entry name" value="DNA_MISMATCH_REPAIR_2"/>
    <property type="match status" value="1"/>
</dbReference>
<protein>
    <recommendedName>
        <fullName evidence="10">DNA mismatch repair protein MSH5</fullName>
    </recommendedName>
    <alternativeName>
        <fullName evidence="11">MutS protein homolog 5</fullName>
    </alternativeName>
</protein>
<dbReference type="SUPFAM" id="SSF52540">
    <property type="entry name" value="P-loop containing nucleoside triphosphate hydrolases"/>
    <property type="match status" value="1"/>
</dbReference>
<keyword evidence="5" id="KW-0547">Nucleotide-binding</keyword>
<dbReference type="InterPro" id="IPR027417">
    <property type="entry name" value="P-loop_NTPase"/>
</dbReference>
<comment type="similarity">
    <text evidence="3">Belongs to the DNA mismatch repair MutS family.</text>
</comment>
<dbReference type="Pfam" id="PF05192">
    <property type="entry name" value="MutS_III"/>
    <property type="match status" value="1"/>
</dbReference>
<comment type="caution">
    <text evidence="14">The sequence shown here is derived from an EMBL/GenBank/DDBJ whole genome shotgun (WGS) entry which is preliminary data.</text>
</comment>
<dbReference type="GO" id="GO:0006298">
    <property type="term" value="P:mismatch repair"/>
    <property type="evidence" value="ECO:0007669"/>
    <property type="project" value="InterPro"/>
</dbReference>